<proteinExistence type="predicted"/>
<evidence type="ECO:0000313" key="6">
    <source>
        <dbReference type="Ensembl" id="ENSSFAP00005029170.1"/>
    </source>
</evidence>
<dbReference type="PANTHER" id="PTHR47095:SF1">
    <property type="entry name" value="RING FINGER PROTEIN 222"/>
    <property type="match status" value="1"/>
</dbReference>
<protein>
    <recommendedName>
        <fullName evidence="5">RING-type domain-containing protein</fullName>
    </recommendedName>
</protein>
<accession>A0A672HJR1</accession>
<dbReference type="SMART" id="SM00184">
    <property type="entry name" value="RING"/>
    <property type="match status" value="1"/>
</dbReference>
<evidence type="ECO:0000256" key="3">
    <source>
        <dbReference type="ARBA" id="ARBA00022833"/>
    </source>
</evidence>
<dbReference type="Pfam" id="PF13445">
    <property type="entry name" value="zf-RING_UBOX"/>
    <property type="match status" value="1"/>
</dbReference>
<keyword evidence="7" id="KW-1185">Reference proteome</keyword>
<reference evidence="6" key="3">
    <citation type="submission" date="2025-09" db="UniProtKB">
        <authorList>
            <consortium name="Ensembl"/>
        </authorList>
    </citation>
    <scope>IDENTIFICATION</scope>
</reference>
<feature type="domain" description="RING-type" evidence="5">
    <location>
        <begin position="17"/>
        <end position="64"/>
    </location>
</feature>
<evidence type="ECO:0000256" key="1">
    <source>
        <dbReference type="ARBA" id="ARBA00022723"/>
    </source>
</evidence>
<dbReference type="GO" id="GO:0008270">
    <property type="term" value="F:zinc ion binding"/>
    <property type="evidence" value="ECO:0007669"/>
    <property type="project" value="UniProtKB-KW"/>
</dbReference>
<keyword evidence="3" id="KW-0862">Zinc</keyword>
<sequence length="101" mass="10963">MIMEMLAENKQEDSAECPVCFGSFTGTEVSLDCGHSFCLDCLLKIVTYGSSGEDKGRVVCPVCRQLTVTKILQRGINNTPINATPICSSTSDGNYSLEFRS</sequence>
<dbReference type="Proteomes" id="UP000472267">
    <property type="component" value="Chromosome 13"/>
</dbReference>
<dbReference type="InParanoid" id="A0A672HJR1"/>
<dbReference type="AlphaFoldDB" id="A0A672HJR1"/>
<dbReference type="PROSITE" id="PS00518">
    <property type="entry name" value="ZF_RING_1"/>
    <property type="match status" value="1"/>
</dbReference>
<dbReference type="PANTHER" id="PTHR47095">
    <property type="entry name" value="RING FINGER PROTEIN 222"/>
    <property type="match status" value="1"/>
</dbReference>
<dbReference type="Gene3D" id="3.30.40.10">
    <property type="entry name" value="Zinc/RING finger domain, C3HC4 (zinc finger)"/>
    <property type="match status" value="1"/>
</dbReference>
<evidence type="ECO:0000259" key="5">
    <source>
        <dbReference type="PROSITE" id="PS50089"/>
    </source>
</evidence>
<evidence type="ECO:0000256" key="2">
    <source>
        <dbReference type="ARBA" id="ARBA00022771"/>
    </source>
</evidence>
<dbReference type="InterPro" id="IPR027370">
    <property type="entry name" value="Znf-RING_euk"/>
</dbReference>
<evidence type="ECO:0000313" key="7">
    <source>
        <dbReference type="Proteomes" id="UP000472267"/>
    </source>
</evidence>
<evidence type="ECO:0000256" key="4">
    <source>
        <dbReference type="PROSITE-ProRule" id="PRU00175"/>
    </source>
</evidence>
<dbReference type="Ensembl" id="ENSSFAT00005030240.1">
    <property type="protein sequence ID" value="ENSSFAP00005029170.1"/>
    <property type="gene ID" value="ENSSFAG00005014836.1"/>
</dbReference>
<reference evidence="6" key="1">
    <citation type="submission" date="2019-06" db="EMBL/GenBank/DDBJ databases">
        <authorList>
            <consortium name="Wellcome Sanger Institute Data Sharing"/>
        </authorList>
    </citation>
    <scope>NUCLEOTIDE SEQUENCE [LARGE SCALE GENOMIC DNA]</scope>
</reference>
<dbReference type="PROSITE" id="PS50089">
    <property type="entry name" value="ZF_RING_2"/>
    <property type="match status" value="1"/>
</dbReference>
<dbReference type="InterPro" id="IPR001841">
    <property type="entry name" value="Znf_RING"/>
</dbReference>
<dbReference type="InterPro" id="IPR042973">
    <property type="entry name" value="RNF222"/>
</dbReference>
<reference evidence="6" key="2">
    <citation type="submission" date="2025-08" db="UniProtKB">
        <authorList>
            <consortium name="Ensembl"/>
        </authorList>
    </citation>
    <scope>IDENTIFICATION</scope>
</reference>
<keyword evidence="2 4" id="KW-0863">Zinc-finger</keyword>
<organism evidence="6 7">
    <name type="scientific">Salarias fasciatus</name>
    <name type="common">Jewelled blenny</name>
    <name type="synonym">Blennius fasciatus</name>
    <dbReference type="NCBI Taxonomy" id="181472"/>
    <lineage>
        <taxon>Eukaryota</taxon>
        <taxon>Metazoa</taxon>
        <taxon>Chordata</taxon>
        <taxon>Craniata</taxon>
        <taxon>Vertebrata</taxon>
        <taxon>Euteleostomi</taxon>
        <taxon>Actinopterygii</taxon>
        <taxon>Neopterygii</taxon>
        <taxon>Teleostei</taxon>
        <taxon>Neoteleostei</taxon>
        <taxon>Acanthomorphata</taxon>
        <taxon>Ovalentaria</taxon>
        <taxon>Blenniimorphae</taxon>
        <taxon>Blenniiformes</taxon>
        <taxon>Blennioidei</taxon>
        <taxon>Blenniidae</taxon>
        <taxon>Salariinae</taxon>
        <taxon>Salarias</taxon>
    </lineage>
</organism>
<dbReference type="InterPro" id="IPR017907">
    <property type="entry name" value="Znf_RING_CS"/>
</dbReference>
<dbReference type="InterPro" id="IPR013083">
    <property type="entry name" value="Znf_RING/FYVE/PHD"/>
</dbReference>
<name>A0A672HJR1_SALFA</name>
<keyword evidence="1" id="KW-0479">Metal-binding</keyword>
<dbReference type="SUPFAM" id="SSF57850">
    <property type="entry name" value="RING/U-box"/>
    <property type="match status" value="1"/>
</dbReference>